<organism evidence="1 2">
    <name type="scientific">Eubacterium ventriosum ATCC 27560</name>
    <dbReference type="NCBI Taxonomy" id="411463"/>
    <lineage>
        <taxon>Bacteria</taxon>
        <taxon>Bacillati</taxon>
        <taxon>Bacillota</taxon>
        <taxon>Clostridia</taxon>
        <taxon>Eubacteriales</taxon>
        <taxon>Eubacteriaceae</taxon>
        <taxon>Eubacterium</taxon>
    </lineage>
</organism>
<dbReference type="EMBL" id="AAVL02000036">
    <property type="protein sequence ID" value="EDM50811.1"/>
    <property type="molecule type" value="Genomic_DNA"/>
</dbReference>
<gene>
    <name evidence="1" type="ORF">EUBVEN_02130</name>
</gene>
<dbReference type="HOGENOM" id="CLU_046537_0_0_9"/>
<dbReference type="Proteomes" id="UP000006000">
    <property type="component" value="Unassembled WGS sequence"/>
</dbReference>
<sequence>MNRFDKLRESSKKSFEEYNNEADKLKVLSDDAKRVAKISKNAGTIIRDLDDEFTNATKLTKFDVEILFVAVAMQCTRQLILNALNKRTDDKTAAKKVKGGIKEKSLRQHRFYQPSLQEIISSPVPFDTVFGAKKFDLGLSGLNHRIKTLGHDPLLGLIFGTANIATSTITINPGFESYHVITGQNQLNRSLDKIAYRANTYKVFEYTKNAILFEGKEGKEKIAYSLVKEVVHLASDVQSTSSLPLPGISALSVETAQSLATWGLDLGNAIKFGEQAVFCELINSLVGYYHMLFYDRSIDGSKKLYMVRTRKIIRYSNIISSLSNVICVAFSTLAGIETINKRAITKSLGNLDVGGFLITVYRILNDRKFKNEIKKEFIKEGFKDVVMGDLDSILL</sequence>
<evidence type="ECO:0000313" key="2">
    <source>
        <dbReference type="Proteomes" id="UP000006000"/>
    </source>
</evidence>
<dbReference type="RefSeq" id="WP_005359206.1">
    <property type="nucleotide sequence ID" value="NZ_DS264265.1"/>
</dbReference>
<accession>A5Z8T8</accession>
<evidence type="ECO:0000313" key="1">
    <source>
        <dbReference type="EMBL" id="EDM50811.1"/>
    </source>
</evidence>
<dbReference type="OrthoDB" id="3193516at2"/>
<reference evidence="1 2" key="2">
    <citation type="submission" date="2007-04" db="EMBL/GenBank/DDBJ databases">
        <title>Draft genome sequence of Eubacterium ventriosum (ATCC 27560).</title>
        <authorList>
            <person name="Sudarsanam P."/>
            <person name="Ley R."/>
            <person name="Guruge J."/>
            <person name="Turnbaugh P.J."/>
            <person name="Mahowald M."/>
            <person name="Liep D."/>
            <person name="Gordon J."/>
        </authorList>
    </citation>
    <scope>NUCLEOTIDE SEQUENCE [LARGE SCALE GENOMIC DNA]</scope>
    <source>
        <strain evidence="1 2">ATCC 27560</strain>
    </source>
</reference>
<protein>
    <submittedName>
        <fullName evidence="1">Uncharacterized protein</fullName>
    </submittedName>
</protein>
<proteinExistence type="predicted"/>
<reference evidence="1 2" key="1">
    <citation type="submission" date="2007-03" db="EMBL/GenBank/DDBJ databases">
        <authorList>
            <person name="Fulton L."/>
            <person name="Clifton S."/>
            <person name="Fulton B."/>
            <person name="Xu J."/>
            <person name="Minx P."/>
            <person name="Pepin K.H."/>
            <person name="Johnson M."/>
            <person name="Thiruvilangam P."/>
            <person name="Bhonagiri V."/>
            <person name="Nash W.E."/>
            <person name="Mardis E.R."/>
            <person name="Wilson R.K."/>
        </authorList>
    </citation>
    <scope>NUCLEOTIDE SEQUENCE [LARGE SCALE GENOMIC DNA]</scope>
    <source>
        <strain evidence="1 2">ATCC 27560</strain>
    </source>
</reference>
<name>A5Z8T8_9FIRM</name>
<dbReference type="eggNOG" id="ENOG5032M6D">
    <property type="taxonomic scope" value="Bacteria"/>
</dbReference>
<dbReference type="AlphaFoldDB" id="A5Z8T8"/>
<comment type="caution">
    <text evidence="1">The sequence shown here is derived from an EMBL/GenBank/DDBJ whole genome shotgun (WGS) entry which is preliminary data.</text>
</comment>
<dbReference type="STRING" id="411463.EUBVEN_02130"/>